<dbReference type="Proteomes" id="UP000284407">
    <property type="component" value="Unassembled WGS sequence"/>
</dbReference>
<comment type="caution">
    <text evidence="2">The sequence shown here is derived from an EMBL/GenBank/DDBJ whole genome shotgun (WGS) entry which is preliminary data.</text>
</comment>
<dbReference type="OrthoDB" id="9807795at2"/>
<dbReference type="RefSeq" id="WP_025061336.1">
    <property type="nucleotide sequence ID" value="NZ_RAQK01000002.1"/>
</dbReference>
<dbReference type="SUPFAM" id="SSF53448">
    <property type="entry name" value="Nucleotide-diphospho-sugar transferases"/>
    <property type="match status" value="1"/>
</dbReference>
<sequence length="317" mass="34655">MAHPTISYILLTYNQSVTVAEAVQSVLAQTGTPLEIVITDDASVDDTFAVVEAVVADYTGPHTVILNRNAQNLGLSGNIEKAHELSTGDVLIAAAGDDISLPHRATRIAEAFATDAPPLLLCSHAYFIGPDGAELSGKLHIAALYDTTDLTKIARSKALYIGATGAWHRSLYDSYGPIEADAYEDLVMGFRAALEGRVCVLPERLVKYRLRFGITPDDYYDMGLAKFTARRAYSYTVNAAVMRQRIKDALKFGLTQDNAVLKVLRVEAKKAALGQAYYSGGFRQAALRQPLLAMLILRAERRQMRKFRRAAQTAKQG</sequence>
<proteinExistence type="predicted"/>
<feature type="domain" description="Glycosyltransferase 2-like" evidence="1">
    <location>
        <begin position="8"/>
        <end position="157"/>
    </location>
</feature>
<gene>
    <name evidence="2" type="ORF">C8N30_3764</name>
</gene>
<keyword evidence="3" id="KW-1185">Reference proteome</keyword>
<reference evidence="2 3" key="1">
    <citation type="submission" date="2018-09" db="EMBL/GenBank/DDBJ databases">
        <title>Genomic Encyclopedia of Archaeal and Bacterial Type Strains, Phase II (KMG-II): from individual species to whole genera.</title>
        <authorList>
            <person name="Goeker M."/>
        </authorList>
    </citation>
    <scope>NUCLEOTIDE SEQUENCE [LARGE SCALE GENOMIC DNA]</scope>
    <source>
        <strain evidence="2 3">DSM 11458</strain>
    </source>
</reference>
<name>A0A420DK64_9RHOB</name>
<dbReference type="PANTHER" id="PTHR22916">
    <property type="entry name" value="GLYCOSYLTRANSFERASE"/>
    <property type="match status" value="1"/>
</dbReference>
<evidence type="ECO:0000259" key="1">
    <source>
        <dbReference type="Pfam" id="PF00535"/>
    </source>
</evidence>
<dbReference type="EMBL" id="RAQK01000002">
    <property type="protein sequence ID" value="RKE94633.1"/>
    <property type="molecule type" value="Genomic_DNA"/>
</dbReference>
<dbReference type="GO" id="GO:0016758">
    <property type="term" value="F:hexosyltransferase activity"/>
    <property type="evidence" value="ECO:0007669"/>
    <property type="project" value="UniProtKB-ARBA"/>
</dbReference>
<organism evidence="2 3">
    <name type="scientific">Sulfitobacter guttiformis</name>
    <dbReference type="NCBI Taxonomy" id="74349"/>
    <lineage>
        <taxon>Bacteria</taxon>
        <taxon>Pseudomonadati</taxon>
        <taxon>Pseudomonadota</taxon>
        <taxon>Alphaproteobacteria</taxon>
        <taxon>Rhodobacterales</taxon>
        <taxon>Roseobacteraceae</taxon>
        <taxon>Sulfitobacter</taxon>
    </lineage>
</organism>
<keyword evidence="2" id="KW-0808">Transferase</keyword>
<dbReference type="Gene3D" id="3.90.550.10">
    <property type="entry name" value="Spore Coat Polysaccharide Biosynthesis Protein SpsA, Chain A"/>
    <property type="match status" value="1"/>
</dbReference>
<protein>
    <submittedName>
        <fullName evidence="2">Glycosyltransferase involved in cell wall biosynthesis</fullName>
    </submittedName>
</protein>
<dbReference type="STRING" id="1443111.Z949_689"/>
<dbReference type="PANTHER" id="PTHR22916:SF3">
    <property type="entry name" value="UDP-GLCNAC:BETAGAL BETA-1,3-N-ACETYLGLUCOSAMINYLTRANSFERASE-LIKE PROTEIN 1"/>
    <property type="match status" value="1"/>
</dbReference>
<dbReference type="AlphaFoldDB" id="A0A420DK64"/>
<dbReference type="Pfam" id="PF00535">
    <property type="entry name" value="Glycos_transf_2"/>
    <property type="match status" value="1"/>
</dbReference>
<evidence type="ECO:0000313" key="3">
    <source>
        <dbReference type="Proteomes" id="UP000284407"/>
    </source>
</evidence>
<evidence type="ECO:0000313" key="2">
    <source>
        <dbReference type="EMBL" id="RKE94633.1"/>
    </source>
</evidence>
<dbReference type="InterPro" id="IPR001173">
    <property type="entry name" value="Glyco_trans_2-like"/>
</dbReference>
<accession>A0A420DK64</accession>
<dbReference type="InterPro" id="IPR029044">
    <property type="entry name" value="Nucleotide-diphossugar_trans"/>
</dbReference>